<feature type="non-terminal residue" evidence="7">
    <location>
        <position position="1"/>
    </location>
</feature>
<reference evidence="7" key="1">
    <citation type="submission" date="2015-07" db="EMBL/GenBank/DDBJ databases">
        <title>Transcriptome Assembly of Anthurium amnicola.</title>
        <authorList>
            <person name="Suzuki J."/>
        </authorList>
    </citation>
    <scope>NUCLEOTIDE SEQUENCE</scope>
</reference>
<dbReference type="Pfam" id="PF13855">
    <property type="entry name" value="LRR_8"/>
    <property type="match status" value="2"/>
</dbReference>
<dbReference type="FunFam" id="3.80.10.10:FF:000610">
    <property type="entry name" value="Plant intracellular Ras-group-related LRR protein 9"/>
    <property type="match status" value="1"/>
</dbReference>
<organism evidence="7">
    <name type="scientific">Anthurium amnicola</name>
    <dbReference type="NCBI Taxonomy" id="1678845"/>
    <lineage>
        <taxon>Eukaryota</taxon>
        <taxon>Viridiplantae</taxon>
        <taxon>Streptophyta</taxon>
        <taxon>Embryophyta</taxon>
        <taxon>Tracheophyta</taxon>
        <taxon>Spermatophyta</taxon>
        <taxon>Magnoliopsida</taxon>
        <taxon>Liliopsida</taxon>
        <taxon>Araceae</taxon>
        <taxon>Pothoideae</taxon>
        <taxon>Potheae</taxon>
        <taxon>Anthurium</taxon>
    </lineage>
</organism>
<dbReference type="SMART" id="SM00365">
    <property type="entry name" value="LRR_SD22"/>
    <property type="match status" value="5"/>
</dbReference>
<evidence type="ECO:0000256" key="1">
    <source>
        <dbReference type="ARBA" id="ARBA00022614"/>
    </source>
</evidence>
<dbReference type="InterPro" id="IPR032675">
    <property type="entry name" value="LRR_dom_sf"/>
</dbReference>
<comment type="function">
    <text evidence="5">Leucine-rich repeat protein that likely mediates protein interactions, possibly in the context of signal transduction.</text>
</comment>
<dbReference type="InterPro" id="IPR001611">
    <property type="entry name" value="Leu-rich_rpt"/>
</dbReference>
<protein>
    <submittedName>
        <fullName evidence="7">Protein lap1</fullName>
    </submittedName>
</protein>
<dbReference type="SMART" id="SM00364">
    <property type="entry name" value="LRR_BAC"/>
    <property type="match status" value="7"/>
</dbReference>
<proteinExistence type="inferred from homology"/>
<feature type="coiled-coil region" evidence="6">
    <location>
        <begin position="173"/>
        <end position="200"/>
    </location>
</feature>
<dbReference type="PANTHER" id="PTHR48051:SF54">
    <property type="entry name" value="LEUCINE-RICH REPEAT-CONTAINING PROTEIN"/>
    <property type="match status" value="1"/>
</dbReference>
<dbReference type="PROSITE" id="PS51450">
    <property type="entry name" value="LRR"/>
    <property type="match status" value="3"/>
</dbReference>
<accession>A0A1D1Y475</accession>
<keyword evidence="2" id="KW-0677">Repeat</keyword>
<dbReference type="EMBL" id="GDJX01018495">
    <property type="protein sequence ID" value="JAT49441.1"/>
    <property type="molecule type" value="Transcribed_RNA"/>
</dbReference>
<dbReference type="Gene3D" id="3.80.10.10">
    <property type="entry name" value="Ribonuclease Inhibitor"/>
    <property type="match status" value="2"/>
</dbReference>
<keyword evidence="1" id="KW-0433">Leucine-rich repeat</keyword>
<sequence>ATIPLSVCVFPPPPGLFICHKSQYRRGRRQRAAMDPNPKAFPVLSYVMSRLHLGAGAGAATDIEQPPSPLAADGPDQVELVVHRMPRLSHPNLLASMAQAISDVDRTRSVLRGLGNRPDHEAVDAARARVAEIDAALAAELGAVLGESGEGAAEREAECRARAEREKLAFRAVIQLEDMHEAYEDLLREAEERLVKMYRSAESEAAATEGSKDATKEAGGDGDEVDEEVIRILQEASGKCVDRVELSGRQLRYLPEAFGRIRGLLVLNLSNNLLEVIPDSIAGLEQLEELWLSSNLLVSLPDSIGLLLNLKILDVSGNKLKALPDSISKCRSLVELDASFNELTYLPTNLGFELVDLQKLSVHLNKIHSLPTSICEMKSLRYLDAHFNELRGLPYAIGKLTNLETLDLSSNFSDLTALPDAIGDLVNLRELNLSNNQIHALPDTFGRLDNLAKLNLDQNPLLIPPMDVVSEGVEVVKEYMSKRWLDILLEEEKSTAETSTQSQGSLLTRSTSWLNNWVSGISGSLTGYLGTGDKTPRDPYLDQQL</sequence>
<dbReference type="FunFam" id="3.80.10.10:FF:000746">
    <property type="entry name" value="Plant intracellular Ras-group-related LRR protein 2"/>
    <property type="match status" value="1"/>
</dbReference>
<evidence type="ECO:0000313" key="7">
    <source>
        <dbReference type="EMBL" id="JAT49441.1"/>
    </source>
</evidence>
<dbReference type="AlphaFoldDB" id="A0A1D1Y475"/>
<dbReference type="InterPro" id="IPR003591">
    <property type="entry name" value="Leu-rich_rpt_typical-subtyp"/>
</dbReference>
<name>A0A1D1Y475_9ARAE</name>
<keyword evidence="3 6" id="KW-0175">Coiled coil</keyword>
<dbReference type="Pfam" id="PF00560">
    <property type="entry name" value="LRR_1"/>
    <property type="match status" value="1"/>
</dbReference>
<evidence type="ECO:0000256" key="5">
    <source>
        <dbReference type="ARBA" id="ARBA00037519"/>
    </source>
</evidence>
<dbReference type="InterPro" id="IPR050216">
    <property type="entry name" value="LRR_domain-containing"/>
</dbReference>
<dbReference type="PANTHER" id="PTHR48051">
    <property type="match status" value="1"/>
</dbReference>
<gene>
    <name evidence="7" type="primary">let-413</name>
    <name evidence="7" type="ORF">g.93248</name>
</gene>
<evidence type="ECO:0000256" key="2">
    <source>
        <dbReference type="ARBA" id="ARBA00022737"/>
    </source>
</evidence>
<evidence type="ECO:0000256" key="6">
    <source>
        <dbReference type="SAM" id="Coils"/>
    </source>
</evidence>
<evidence type="ECO:0000256" key="4">
    <source>
        <dbReference type="ARBA" id="ARBA00023786"/>
    </source>
</evidence>
<dbReference type="GO" id="GO:0005737">
    <property type="term" value="C:cytoplasm"/>
    <property type="evidence" value="ECO:0007669"/>
    <property type="project" value="TreeGrafter"/>
</dbReference>
<comment type="similarity">
    <text evidence="4">Belongs to the SHOC2 family.</text>
</comment>
<dbReference type="SUPFAM" id="SSF52058">
    <property type="entry name" value="L domain-like"/>
    <property type="match status" value="1"/>
</dbReference>
<dbReference type="GO" id="GO:0055046">
    <property type="term" value="P:microgametogenesis"/>
    <property type="evidence" value="ECO:0007669"/>
    <property type="project" value="UniProtKB-ARBA"/>
</dbReference>
<evidence type="ECO:0000256" key="3">
    <source>
        <dbReference type="ARBA" id="ARBA00023054"/>
    </source>
</evidence>
<dbReference type="SMART" id="SM00369">
    <property type="entry name" value="LRR_TYP"/>
    <property type="match status" value="7"/>
</dbReference>